<reference evidence="2 3" key="1">
    <citation type="submission" date="2023-05" db="EMBL/GenBank/DDBJ databases">
        <title>Pseudodonghicola sp. nov.</title>
        <authorList>
            <person name="Huang J."/>
        </authorList>
    </citation>
    <scope>NUCLEOTIDE SEQUENCE [LARGE SCALE GENOMIC DNA]</scope>
    <source>
        <strain evidence="2 3">IC7</strain>
    </source>
</reference>
<feature type="region of interest" description="Disordered" evidence="1">
    <location>
        <begin position="71"/>
        <end position="92"/>
    </location>
</feature>
<name>A0ABT7EZ52_9RHOB</name>
<evidence type="ECO:0000313" key="3">
    <source>
        <dbReference type="Proteomes" id="UP001243757"/>
    </source>
</evidence>
<dbReference type="Proteomes" id="UP001243757">
    <property type="component" value="Unassembled WGS sequence"/>
</dbReference>
<sequence length="104" mass="10998">MRGPAWLLLAGLLASHTAVGWQAWVWATERAELREVAARAALEARLAGVSSRARAAALALQEAQAARAGRVEELEDEASADPAAAGRMPSADSLRRLRARWGAG</sequence>
<gene>
    <name evidence="2" type="ORF">QO033_08080</name>
</gene>
<evidence type="ECO:0000256" key="1">
    <source>
        <dbReference type="SAM" id="MobiDB-lite"/>
    </source>
</evidence>
<comment type="caution">
    <text evidence="2">The sequence shown here is derived from an EMBL/GenBank/DDBJ whole genome shotgun (WGS) entry which is preliminary data.</text>
</comment>
<evidence type="ECO:0000313" key="2">
    <source>
        <dbReference type="EMBL" id="MDK3017633.1"/>
    </source>
</evidence>
<keyword evidence="3" id="KW-1185">Reference proteome</keyword>
<accession>A0ABT7EZ52</accession>
<organism evidence="2 3">
    <name type="scientific">Pseudodonghicola flavimaris</name>
    <dbReference type="NCBI Taxonomy" id="3050036"/>
    <lineage>
        <taxon>Bacteria</taxon>
        <taxon>Pseudomonadati</taxon>
        <taxon>Pseudomonadota</taxon>
        <taxon>Alphaproteobacteria</taxon>
        <taxon>Rhodobacterales</taxon>
        <taxon>Paracoccaceae</taxon>
        <taxon>Pseudodonghicola</taxon>
    </lineage>
</organism>
<proteinExistence type="predicted"/>
<dbReference type="EMBL" id="JASNJD010000004">
    <property type="protein sequence ID" value="MDK3017633.1"/>
    <property type="molecule type" value="Genomic_DNA"/>
</dbReference>
<dbReference type="RefSeq" id="WP_284480445.1">
    <property type="nucleotide sequence ID" value="NZ_JASNJD010000004.1"/>
</dbReference>
<protein>
    <submittedName>
        <fullName evidence="2">Uncharacterized protein</fullName>
    </submittedName>
</protein>